<gene>
    <name evidence="1" type="ORF">HXK00_00280</name>
</gene>
<name>A0A929MMQ1_ABIDE</name>
<comment type="caution">
    <text evidence="1">The sequence shown here is derived from an EMBL/GenBank/DDBJ whole genome shotgun (WGS) entry which is preliminary data.</text>
</comment>
<reference evidence="1" key="1">
    <citation type="submission" date="2020-04" db="EMBL/GenBank/DDBJ databases">
        <title>Deep metagenomics examines the oral microbiome during advanced dental caries in children, revealing novel taxa and co-occurrences with host molecules.</title>
        <authorList>
            <person name="Baker J.L."/>
            <person name="Morton J.T."/>
            <person name="Dinis M."/>
            <person name="Alvarez R."/>
            <person name="Tran N.C."/>
            <person name="Knight R."/>
            <person name="Edlund A."/>
        </authorList>
    </citation>
    <scope>NUCLEOTIDE SEQUENCE</scope>
    <source>
        <strain evidence="1">JCVI_23_bin.16</strain>
    </source>
</reference>
<evidence type="ECO:0000313" key="2">
    <source>
        <dbReference type="Proteomes" id="UP000757900"/>
    </source>
</evidence>
<dbReference type="AlphaFoldDB" id="A0A929MMQ1"/>
<accession>A0A929MMQ1</accession>
<sequence length="146" mass="16453">MNFDGAYDLSKLANKNKIKEEKIPEENYVEPTPYEMNQLRSIMADVQRKYTSDNIKQSDINAFDDEIVTRCDKIGIAVQVRWGFDLAPDGSEVYFPEVNVLGRKAAEQDHDLIKAQVIAGEADGKAGVINPATGEKRNTKKRTNIY</sequence>
<evidence type="ECO:0000313" key="1">
    <source>
        <dbReference type="EMBL" id="MBF0934062.1"/>
    </source>
</evidence>
<dbReference type="EMBL" id="JABZFV010000001">
    <property type="protein sequence ID" value="MBF0934062.1"/>
    <property type="molecule type" value="Genomic_DNA"/>
</dbReference>
<organism evidence="1 2">
    <name type="scientific">Abiotrophia defectiva</name>
    <name type="common">Streptococcus defectivus</name>
    <dbReference type="NCBI Taxonomy" id="46125"/>
    <lineage>
        <taxon>Bacteria</taxon>
        <taxon>Bacillati</taxon>
        <taxon>Bacillota</taxon>
        <taxon>Bacilli</taxon>
        <taxon>Lactobacillales</taxon>
        <taxon>Aerococcaceae</taxon>
        <taxon>Abiotrophia</taxon>
    </lineage>
</organism>
<dbReference type="Proteomes" id="UP000757900">
    <property type="component" value="Unassembled WGS sequence"/>
</dbReference>
<protein>
    <submittedName>
        <fullName evidence="1">Uncharacterized protein</fullName>
    </submittedName>
</protein>
<proteinExistence type="predicted"/>